<dbReference type="EMBL" id="JAJSBI010000001">
    <property type="protein sequence ID" value="MCD9872801.1"/>
    <property type="molecule type" value="Genomic_DNA"/>
</dbReference>
<feature type="region of interest" description="Disordered" evidence="1">
    <location>
        <begin position="23"/>
        <end position="53"/>
    </location>
</feature>
<dbReference type="Proteomes" id="UP001108029">
    <property type="component" value="Unassembled WGS sequence"/>
</dbReference>
<dbReference type="AlphaFoldDB" id="A0A9Q3Z3K5"/>
<evidence type="ECO:0000313" key="2">
    <source>
        <dbReference type="EMBL" id="MCD9872801.1"/>
    </source>
</evidence>
<evidence type="ECO:0000313" key="3">
    <source>
        <dbReference type="Proteomes" id="UP001108029"/>
    </source>
</evidence>
<sequence length="53" mass="5897">MSHHILVDIPHPAWQIKKAAVRHSGHHRAARAPPSPARAPTNIPSPFQEIKHT</sequence>
<keyword evidence="3" id="KW-1185">Reference proteome</keyword>
<evidence type="ECO:0000256" key="1">
    <source>
        <dbReference type="SAM" id="MobiDB-lite"/>
    </source>
</evidence>
<protein>
    <submittedName>
        <fullName evidence="2">Uncharacterized protein</fullName>
    </submittedName>
</protein>
<dbReference type="RefSeq" id="WP_232646733.1">
    <property type="nucleotide sequence ID" value="NZ_JAJSBI010000001.1"/>
</dbReference>
<proteinExistence type="predicted"/>
<gene>
    <name evidence="2" type="ORF">LJ657_03790</name>
</gene>
<reference evidence="2" key="1">
    <citation type="submission" date="2021-12" db="EMBL/GenBank/DDBJ databases">
        <authorList>
            <person name="Lee J.-H."/>
            <person name="Kim S.-B."/>
        </authorList>
    </citation>
    <scope>NUCLEOTIDE SEQUENCE</scope>
    <source>
        <strain evidence="2">NR30</strain>
    </source>
</reference>
<comment type="caution">
    <text evidence="2">The sequence shown here is derived from an EMBL/GenBank/DDBJ whole genome shotgun (WGS) entry which is preliminary data.</text>
</comment>
<organism evidence="2 3">
    <name type="scientific">Streptomyces guryensis</name>
    <dbReference type="NCBI Taxonomy" id="2886947"/>
    <lineage>
        <taxon>Bacteria</taxon>
        <taxon>Bacillati</taxon>
        <taxon>Actinomycetota</taxon>
        <taxon>Actinomycetes</taxon>
        <taxon>Kitasatosporales</taxon>
        <taxon>Streptomycetaceae</taxon>
        <taxon>Streptomyces</taxon>
    </lineage>
</organism>
<accession>A0A9Q3Z3K5</accession>
<name>A0A9Q3Z3K5_9ACTN</name>